<dbReference type="RefSeq" id="WP_148452016.1">
    <property type="nucleotide sequence ID" value="NZ_VSFC01000002.1"/>
</dbReference>
<gene>
    <name evidence="2" type="ORF">FVF61_00160</name>
</gene>
<proteinExistence type="predicted"/>
<dbReference type="EMBL" id="VSFC01000002">
    <property type="protein sequence ID" value="TYA60070.1"/>
    <property type="molecule type" value="Genomic_DNA"/>
</dbReference>
<dbReference type="AlphaFoldDB" id="A0A5D0GMX5"/>
<evidence type="ECO:0000313" key="2">
    <source>
        <dbReference type="EMBL" id="TYA60070.1"/>
    </source>
</evidence>
<name>A0A5D0GMX5_9FLAO</name>
<evidence type="ECO:0000256" key="1">
    <source>
        <dbReference type="SAM" id="SignalP"/>
    </source>
</evidence>
<protein>
    <submittedName>
        <fullName evidence="2">Outer membrane beta-barrel protein</fullName>
    </submittedName>
</protein>
<keyword evidence="3" id="KW-1185">Reference proteome</keyword>
<accession>A0A5D0GMX5</accession>
<feature type="signal peptide" evidence="1">
    <location>
        <begin position="1"/>
        <end position="20"/>
    </location>
</feature>
<sequence>MKTLTLFFFILFALTLTSNAQITKGNWLVGGNLTYGIQEGESNSNGNKSTSKGSALNLNADLGYFVINKLTVGLTPYFGFGNPEGSNNSSIGFGIGPFARYYFLKPEKTINIFSQLEYYYGNSYSNGKKESESNGYSIKNGVAIFLNNSIAFEVSLNYNVSKNNYVSGYDSKFKDFNIGVGFQIHLEKTTNQ</sequence>
<reference evidence="2 3" key="1">
    <citation type="submission" date="2019-08" db="EMBL/GenBank/DDBJ databases">
        <title>Formosa sediminis sp. nov., isolated from marine sediment.</title>
        <authorList>
            <person name="Cao W.R."/>
        </authorList>
    </citation>
    <scope>NUCLEOTIDE SEQUENCE [LARGE SCALE GENOMIC DNA]</scope>
    <source>
        <strain evidence="2 3">1494</strain>
    </source>
</reference>
<feature type="chain" id="PRO_5022974399" evidence="1">
    <location>
        <begin position="21"/>
        <end position="192"/>
    </location>
</feature>
<dbReference type="OrthoDB" id="945117at2"/>
<evidence type="ECO:0000313" key="3">
    <source>
        <dbReference type="Proteomes" id="UP000324550"/>
    </source>
</evidence>
<organism evidence="2 3">
    <name type="scientific">Formosa maritima</name>
    <dbReference type="NCBI Taxonomy" id="2592046"/>
    <lineage>
        <taxon>Bacteria</taxon>
        <taxon>Pseudomonadati</taxon>
        <taxon>Bacteroidota</taxon>
        <taxon>Flavobacteriia</taxon>
        <taxon>Flavobacteriales</taxon>
        <taxon>Flavobacteriaceae</taxon>
        <taxon>Formosa</taxon>
    </lineage>
</organism>
<comment type="caution">
    <text evidence="2">The sequence shown here is derived from an EMBL/GenBank/DDBJ whole genome shotgun (WGS) entry which is preliminary data.</text>
</comment>
<dbReference type="Proteomes" id="UP000324550">
    <property type="component" value="Unassembled WGS sequence"/>
</dbReference>
<keyword evidence="1" id="KW-0732">Signal</keyword>